<dbReference type="InterPro" id="IPR024336">
    <property type="entry name" value="tRNA_splic_suSen54_N"/>
</dbReference>
<organism evidence="5 6">
    <name type="scientific">Ananas comosus</name>
    <name type="common">Pineapple</name>
    <name type="synonym">Ananas ananas</name>
    <dbReference type="NCBI Taxonomy" id="4615"/>
    <lineage>
        <taxon>Eukaryota</taxon>
        <taxon>Viridiplantae</taxon>
        <taxon>Streptophyta</taxon>
        <taxon>Embryophyta</taxon>
        <taxon>Tracheophyta</taxon>
        <taxon>Spermatophyta</taxon>
        <taxon>Magnoliopsida</taxon>
        <taxon>Liliopsida</taxon>
        <taxon>Poales</taxon>
        <taxon>Bromeliaceae</taxon>
        <taxon>Bromelioideae</taxon>
        <taxon>Ananas</taxon>
    </lineage>
</organism>
<dbReference type="InterPro" id="IPR024337">
    <property type="entry name" value="tRNA_splic_suSen54"/>
</dbReference>
<sequence>MISRNYVFFRRSTCPPFQAILPPCQPISILLNLKPLTFNLSKMGLVGDKSRGRRKGKELKEYDEDDPEEHHHNPFLSTSSITKSSLSRPQFRKEVSRARWVEEMGMGEVIEKKGSMWTTTGVVRNGKLYCLIEEIVFLAERGALVLLDNDDTSVELVEMYQKVADGKYGCSWESFEAYRHLKLLGYIVGRHGLHWTLKHDMSLRACSSWLNTEDRDQIPERETEDDILITHMLDAMQIAEIYPAFDVYLPNSKFKKSLPGDPSFILCLLRGEPPSEKAVENLEKKCNDIPLKFCDVDHGRVSFFSFNKVALPSLP</sequence>
<reference evidence="5" key="1">
    <citation type="journal article" date="2015" name="Nat. Genet.">
        <title>The pineapple genome and the evolution of CAM photosynthesis.</title>
        <authorList>
            <person name="Ming R."/>
            <person name="VanBuren R."/>
            <person name="Wai C.M."/>
            <person name="Tang H."/>
            <person name="Schatz M.C."/>
            <person name="Bowers J.E."/>
            <person name="Lyons E."/>
            <person name="Wang M.L."/>
            <person name="Chen J."/>
            <person name="Biggers E."/>
            <person name="Zhang J."/>
            <person name="Huang L."/>
            <person name="Zhang L."/>
            <person name="Miao W."/>
            <person name="Zhang J."/>
            <person name="Ye Z."/>
            <person name="Miao C."/>
            <person name="Lin Z."/>
            <person name="Wang H."/>
            <person name="Zhou H."/>
            <person name="Yim W.C."/>
            <person name="Priest H.D."/>
            <person name="Zheng C."/>
            <person name="Woodhouse M."/>
            <person name="Edger P.P."/>
            <person name="Guyot R."/>
            <person name="Guo H.B."/>
            <person name="Guo H."/>
            <person name="Zheng G."/>
            <person name="Singh R."/>
            <person name="Sharma A."/>
            <person name="Min X."/>
            <person name="Zheng Y."/>
            <person name="Lee H."/>
            <person name="Gurtowski J."/>
            <person name="Sedlazeck F.J."/>
            <person name="Harkess A."/>
            <person name="McKain M.R."/>
            <person name="Liao Z."/>
            <person name="Fang J."/>
            <person name="Liu J."/>
            <person name="Zhang X."/>
            <person name="Zhang Q."/>
            <person name="Hu W."/>
            <person name="Qin Y."/>
            <person name="Wang K."/>
            <person name="Chen L.Y."/>
            <person name="Shirley N."/>
            <person name="Lin Y.R."/>
            <person name="Liu L.Y."/>
            <person name="Hernandez A.G."/>
            <person name="Wright C.L."/>
            <person name="Bulone V."/>
            <person name="Tuskan G.A."/>
            <person name="Heath K."/>
            <person name="Zee F."/>
            <person name="Moore P.H."/>
            <person name="Sunkar R."/>
            <person name="Leebens-Mack J.H."/>
            <person name="Mockler T."/>
            <person name="Bennetzen J.L."/>
            <person name="Freeling M."/>
            <person name="Sankoff D."/>
            <person name="Paterson A.H."/>
            <person name="Zhu X."/>
            <person name="Yang X."/>
            <person name="Smith J.A."/>
            <person name="Cushman J.C."/>
            <person name="Paull R.E."/>
            <person name="Yu Q."/>
        </authorList>
    </citation>
    <scope>NUCLEOTIDE SEQUENCE [LARGE SCALE GENOMIC DNA]</scope>
    <source>
        <strain evidence="5">cv. F153</strain>
    </source>
</reference>
<dbReference type="GO" id="GO:0000379">
    <property type="term" value="P:tRNA-type intron splice site recognition and cleavage"/>
    <property type="evidence" value="ECO:0007669"/>
    <property type="project" value="TreeGrafter"/>
</dbReference>
<evidence type="ECO:0000313" key="5">
    <source>
        <dbReference type="Proteomes" id="UP000515123"/>
    </source>
</evidence>
<evidence type="ECO:0000256" key="1">
    <source>
        <dbReference type="ARBA" id="ARBA00005736"/>
    </source>
</evidence>
<accession>A0A6P5F0T4</accession>
<proteinExistence type="inferred from homology"/>
<reference evidence="6" key="2">
    <citation type="submission" date="2025-08" db="UniProtKB">
        <authorList>
            <consortium name="RefSeq"/>
        </authorList>
    </citation>
    <scope>IDENTIFICATION</scope>
    <source>
        <tissue evidence="6">Leaf</tissue>
    </source>
</reference>
<name>A0A6P5F0T4_ANACO</name>
<protein>
    <submittedName>
        <fullName evidence="6">Uncharacterized protein LOC109710939 isoform X1</fullName>
    </submittedName>
</protein>
<dbReference type="Proteomes" id="UP000515123">
    <property type="component" value="Linkage group 5"/>
</dbReference>
<keyword evidence="5" id="KW-1185">Reference proteome</keyword>
<evidence type="ECO:0000256" key="2">
    <source>
        <dbReference type="ARBA" id="ARBA00022694"/>
    </source>
</evidence>
<dbReference type="Pfam" id="PF12928">
    <property type="entry name" value="tRNA_int_end_N2"/>
    <property type="match status" value="1"/>
</dbReference>
<feature type="domain" description="tRNA-splicing endonuclease subunit Sen54 N-terminal" evidence="4">
    <location>
        <begin position="86"/>
        <end position="146"/>
    </location>
</feature>
<dbReference type="PANTHER" id="PTHR21027:SF1">
    <property type="entry name" value="TRNA-SPLICING ENDONUCLEASE SUBUNIT SEN54"/>
    <property type="match status" value="1"/>
</dbReference>
<keyword evidence="2" id="KW-0819">tRNA processing</keyword>
<feature type="compositionally biased region" description="Low complexity" evidence="3">
    <location>
        <begin position="76"/>
        <end position="87"/>
    </location>
</feature>
<comment type="similarity">
    <text evidence="1">Belongs to the SEN54 family.</text>
</comment>
<gene>
    <name evidence="6" type="primary">LOC109710939</name>
</gene>
<dbReference type="PANTHER" id="PTHR21027">
    <property type="entry name" value="TRNA-SPLICING ENDONUCLEASE SUBUNIT SEN54"/>
    <property type="match status" value="1"/>
</dbReference>
<dbReference type="OrthoDB" id="408683at2759"/>
<evidence type="ECO:0000313" key="6">
    <source>
        <dbReference type="RefSeq" id="XP_020089342.1"/>
    </source>
</evidence>
<dbReference type="AlphaFoldDB" id="A0A6P5F0T4"/>
<evidence type="ECO:0000256" key="3">
    <source>
        <dbReference type="SAM" id="MobiDB-lite"/>
    </source>
</evidence>
<evidence type="ECO:0000259" key="4">
    <source>
        <dbReference type="Pfam" id="PF12928"/>
    </source>
</evidence>
<dbReference type="RefSeq" id="XP_020089342.1">
    <property type="nucleotide sequence ID" value="XM_020233753.1"/>
</dbReference>
<dbReference type="GeneID" id="109710939"/>
<feature type="region of interest" description="Disordered" evidence="3">
    <location>
        <begin position="49"/>
        <end position="88"/>
    </location>
</feature>
<dbReference type="GO" id="GO:0000214">
    <property type="term" value="C:tRNA-intron endonuclease complex"/>
    <property type="evidence" value="ECO:0007669"/>
    <property type="project" value="TreeGrafter"/>
</dbReference>